<dbReference type="GO" id="GO:0006811">
    <property type="term" value="P:monoatomic ion transport"/>
    <property type="evidence" value="ECO:0007669"/>
    <property type="project" value="UniProtKB-KW"/>
</dbReference>
<keyword evidence="8 13" id="KW-0798">TonB box</keyword>
<evidence type="ECO:0000256" key="3">
    <source>
        <dbReference type="ARBA" id="ARBA00022448"/>
    </source>
</evidence>
<dbReference type="Gene3D" id="2.40.170.20">
    <property type="entry name" value="TonB-dependent receptor, beta-barrel domain"/>
    <property type="match status" value="1"/>
</dbReference>
<evidence type="ECO:0000259" key="15">
    <source>
        <dbReference type="Pfam" id="PF00593"/>
    </source>
</evidence>
<dbReference type="Pfam" id="PF07715">
    <property type="entry name" value="Plug"/>
    <property type="match status" value="1"/>
</dbReference>
<dbReference type="InterPro" id="IPR037066">
    <property type="entry name" value="Plug_dom_sf"/>
</dbReference>
<proteinExistence type="inferred from homology"/>
<evidence type="ECO:0000256" key="7">
    <source>
        <dbReference type="ARBA" id="ARBA00023065"/>
    </source>
</evidence>
<comment type="subcellular location">
    <subcellularLocation>
        <location evidence="1 12">Cell outer membrane</location>
        <topology evidence="1 12">Multi-pass membrane protein</topology>
    </subcellularLocation>
</comment>
<keyword evidence="3 12" id="KW-0813">Transport</keyword>
<evidence type="ECO:0000256" key="12">
    <source>
        <dbReference type="PROSITE-ProRule" id="PRU01360"/>
    </source>
</evidence>
<evidence type="ECO:0000256" key="11">
    <source>
        <dbReference type="ARBA" id="ARBA00023237"/>
    </source>
</evidence>
<evidence type="ECO:0000313" key="18">
    <source>
        <dbReference type="Proteomes" id="UP000091969"/>
    </source>
</evidence>
<evidence type="ECO:0000256" key="13">
    <source>
        <dbReference type="RuleBase" id="RU003357"/>
    </source>
</evidence>
<feature type="signal peptide" evidence="14">
    <location>
        <begin position="1"/>
        <end position="30"/>
    </location>
</feature>
<dbReference type="InterPro" id="IPR012910">
    <property type="entry name" value="Plug_dom"/>
</dbReference>
<evidence type="ECO:0000256" key="8">
    <source>
        <dbReference type="ARBA" id="ARBA00023077"/>
    </source>
</evidence>
<evidence type="ECO:0000259" key="16">
    <source>
        <dbReference type="Pfam" id="PF07715"/>
    </source>
</evidence>
<feature type="domain" description="TonB-dependent receptor plug" evidence="16">
    <location>
        <begin position="57"/>
        <end position="162"/>
    </location>
</feature>
<dbReference type="STRING" id="1101373.A9O67_06530"/>
<evidence type="ECO:0000256" key="2">
    <source>
        <dbReference type="ARBA" id="ARBA00009810"/>
    </source>
</evidence>
<keyword evidence="5 12" id="KW-0812">Transmembrane</keyword>
<dbReference type="AlphaFoldDB" id="A0A1A6DV25"/>
<organism evidence="17 18">
    <name type="scientific">Tepidimonas fonticaldi</name>
    <dbReference type="NCBI Taxonomy" id="1101373"/>
    <lineage>
        <taxon>Bacteria</taxon>
        <taxon>Pseudomonadati</taxon>
        <taxon>Pseudomonadota</taxon>
        <taxon>Betaproteobacteria</taxon>
        <taxon>Burkholderiales</taxon>
        <taxon>Tepidimonas</taxon>
    </lineage>
</organism>
<gene>
    <name evidence="17" type="ORF">A9O67_06530</name>
</gene>
<name>A0A1A6DV25_9BURK</name>
<comment type="similarity">
    <text evidence="2 12 13">Belongs to the TonB-dependent receptor family.</text>
</comment>
<dbReference type="CDD" id="cd01347">
    <property type="entry name" value="ligand_gated_channel"/>
    <property type="match status" value="1"/>
</dbReference>
<dbReference type="Gene3D" id="2.170.130.10">
    <property type="entry name" value="TonB-dependent receptor, plug domain"/>
    <property type="match status" value="1"/>
</dbReference>
<evidence type="ECO:0000256" key="6">
    <source>
        <dbReference type="ARBA" id="ARBA00022729"/>
    </source>
</evidence>
<evidence type="ECO:0000256" key="5">
    <source>
        <dbReference type="ARBA" id="ARBA00022692"/>
    </source>
</evidence>
<dbReference type="SUPFAM" id="SSF56935">
    <property type="entry name" value="Porins"/>
    <property type="match status" value="1"/>
</dbReference>
<accession>A0A1A6DV25</accession>
<dbReference type="Proteomes" id="UP000091969">
    <property type="component" value="Unassembled WGS sequence"/>
</dbReference>
<dbReference type="InterPro" id="IPR036942">
    <property type="entry name" value="Beta-barrel_TonB_sf"/>
</dbReference>
<keyword evidence="7" id="KW-0406">Ion transport</keyword>
<dbReference type="PROSITE" id="PS52016">
    <property type="entry name" value="TONB_DEPENDENT_REC_3"/>
    <property type="match status" value="1"/>
</dbReference>
<sequence length="621" mass="66502">MKKPLVRAAAAALAPALPVGALLCVPVAHAADDTPAGAGPSLGAVVVSATRSQQPITDVIADVTVIDRDTIERSGAAALADVLARVPGVTISRNGGPATTTNVYLRGAEGRFTAVFIDGVRIDSQSTGGATWNAIPLSQVDRIEVLRGPAAAIYGSDALAGVVQIFTRQGEAGFFPSVRVGLGSQDTRTLGVSLRGGAEGVDYAVGVGTERSDGFNVRPLGNPDRDGYRNENLSGRIGWQVAPGQKLDVTLLDSRQRAGYDGFTPGLDDQSLHRLRTAGLHWTAQWSDVWSTRASLTRGTDRYETTPSPYLTETRVTTVLLRNEVRLGQGLMTVDLERREDALQNRSTTPARTDRHQNALAVGYGWRSGPHNLQVNARHDDDSEFGGQSTGLLAYGYDVSRTLRLTASAGTAFRVPTLFQRFSIYGTPDLKAETAHNVEAGVHWQSGTDRLAVVVYRNRVRDLIDYVSGPGPCVNGVGTYAGCYGNVGRARITGVTFSGGTRVGAVNLGGSWDVMRPKNALTDKWLARRARSQATLTADTALAGWRLGGEVQYVGERYNNAANTQRLPGYTLLNLTAERPLGRDWRLLARIDNATDRAYESVLGYATAGRTVFVGLTWAPR</sequence>
<evidence type="ECO:0000256" key="9">
    <source>
        <dbReference type="ARBA" id="ARBA00023136"/>
    </source>
</evidence>
<keyword evidence="4 12" id="KW-1134">Transmembrane beta strand</keyword>
<feature type="domain" description="TonB-dependent receptor-like beta-barrel" evidence="15">
    <location>
        <begin position="228"/>
        <end position="593"/>
    </location>
</feature>
<dbReference type="OrthoDB" id="183532at2"/>
<evidence type="ECO:0000256" key="14">
    <source>
        <dbReference type="SAM" id="SignalP"/>
    </source>
</evidence>
<dbReference type="EMBL" id="LZDH01000056">
    <property type="protein sequence ID" value="OBS30645.1"/>
    <property type="molecule type" value="Genomic_DNA"/>
</dbReference>
<reference evidence="17 18" key="1">
    <citation type="submission" date="2016-06" db="EMBL/GenBank/DDBJ databases">
        <title>Genome sequence of Tepidimonas fonticaldi PL17.</title>
        <authorList>
            <person name="Pinnaka A.K."/>
        </authorList>
    </citation>
    <scope>NUCLEOTIDE SEQUENCE [LARGE SCALE GENOMIC DNA]</scope>
    <source>
        <strain evidence="17 18">PL17</strain>
    </source>
</reference>
<comment type="caution">
    <text evidence="17">The sequence shown here is derived from an EMBL/GenBank/DDBJ whole genome shotgun (WGS) entry which is preliminary data.</text>
</comment>
<dbReference type="SMR" id="A0A1A6DV25"/>
<dbReference type="InterPro" id="IPR000531">
    <property type="entry name" value="Beta-barrel_TonB"/>
</dbReference>
<feature type="chain" id="PRO_5008343783" evidence="14">
    <location>
        <begin position="31"/>
        <end position="621"/>
    </location>
</feature>
<keyword evidence="18" id="KW-1185">Reference proteome</keyword>
<keyword evidence="6 14" id="KW-0732">Signal</keyword>
<dbReference type="RefSeq" id="WP_068609292.1">
    <property type="nucleotide sequence ID" value="NZ_LZDH01000056.1"/>
</dbReference>
<keyword evidence="10 17" id="KW-0675">Receptor</keyword>
<keyword evidence="11 12" id="KW-0998">Cell outer membrane</keyword>
<evidence type="ECO:0000313" key="17">
    <source>
        <dbReference type="EMBL" id="OBS30645.1"/>
    </source>
</evidence>
<dbReference type="PANTHER" id="PTHR30069:SF53">
    <property type="entry name" value="COLICIN I RECEPTOR-RELATED"/>
    <property type="match status" value="1"/>
</dbReference>
<keyword evidence="9 12" id="KW-0472">Membrane</keyword>
<evidence type="ECO:0000256" key="1">
    <source>
        <dbReference type="ARBA" id="ARBA00004571"/>
    </source>
</evidence>
<protein>
    <submittedName>
        <fullName evidence="17">TonB-dependent receptor</fullName>
    </submittedName>
</protein>
<dbReference type="GO" id="GO:0015889">
    <property type="term" value="P:cobalamin transport"/>
    <property type="evidence" value="ECO:0007669"/>
    <property type="project" value="TreeGrafter"/>
</dbReference>
<evidence type="ECO:0000256" key="4">
    <source>
        <dbReference type="ARBA" id="ARBA00022452"/>
    </source>
</evidence>
<evidence type="ECO:0000256" key="10">
    <source>
        <dbReference type="ARBA" id="ARBA00023170"/>
    </source>
</evidence>
<dbReference type="InterPro" id="IPR039426">
    <property type="entry name" value="TonB-dep_rcpt-like"/>
</dbReference>
<dbReference type="PANTHER" id="PTHR30069">
    <property type="entry name" value="TONB-DEPENDENT OUTER MEMBRANE RECEPTOR"/>
    <property type="match status" value="1"/>
</dbReference>
<dbReference type="GO" id="GO:0009279">
    <property type="term" value="C:cell outer membrane"/>
    <property type="evidence" value="ECO:0007669"/>
    <property type="project" value="UniProtKB-SubCell"/>
</dbReference>
<dbReference type="Pfam" id="PF00593">
    <property type="entry name" value="TonB_dep_Rec_b-barrel"/>
    <property type="match status" value="1"/>
</dbReference>